<name>A0A9W9YMW9_9CNID</name>
<dbReference type="EMBL" id="MU827313">
    <property type="protein sequence ID" value="KAJ7358973.1"/>
    <property type="molecule type" value="Genomic_DNA"/>
</dbReference>
<dbReference type="Proteomes" id="UP001163046">
    <property type="component" value="Unassembled WGS sequence"/>
</dbReference>
<feature type="compositionally biased region" description="Polar residues" evidence="1">
    <location>
        <begin position="1"/>
        <end position="11"/>
    </location>
</feature>
<sequence>MPYQKPNASQCSTSSSPSTTTRGVHYAKHFPRSFISPYGQALGIMTDEKIINRLQFFTCEWLNRPDYAISEFSETMVKNMAVLEKYKGKIIPDKVVDVFSSNLEPIMDSLRRFDSKNTDAPGEPTVEDLAEVMKFLEGNDQLDSFMNRVLKHPEQCF</sequence>
<protein>
    <submittedName>
        <fullName evidence="2">Uncharacterized protein</fullName>
    </submittedName>
</protein>
<organism evidence="2 3">
    <name type="scientific">Desmophyllum pertusum</name>
    <dbReference type="NCBI Taxonomy" id="174260"/>
    <lineage>
        <taxon>Eukaryota</taxon>
        <taxon>Metazoa</taxon>
        <taxon>Cnidaria</taxon>
        <taxon>Anthozoa</taxon>
        <taxon>Hexacorallia</taxon>
        <taxon>Scleractinia</taxon>
        <taxon>Caryophylliina</taxon>
        <taxon>Caryophylliidae</taxon>
        <taxon>Desmophyllum</taxon>
    </lineage>
</organism>
<dbReference type="AlphaFoldDB" id="A0A9W9YMW9"/>
<accession>A0A9W9YMW9</accession>
<dbReference type="OrthoDB" id="6014057at2759"/>
<comment type="caution">
    <text evidence="2">The sequence shown here is derived from an EMBL/GenBank/DDBJ whole genome shotgun (WGS) entry which is preliminary data.</text>
</comment>
<proteinExistence type="predicted"/>
<reference evidence="2" key="1">
    <citation type="submission" date="2023-01" db="EMBL/GenBank/DDBJ databases">
        <title>Genome assembly of the deep-sea coral Lophelia pertusa.</title>
        <authorList>
            <person name="Herrera S."/>
            <person name="Cordes E."/>
        </authorList>
    </citation>
    <scope>NUCLEOTIDE SEQUENCE</scope>
    <source>
        <strain evidence="2">USNM1676648</strain>
        <tissue evidence="2">Polyp</tissue>
    </source>
</reference>
<keyword evidence="3" id="KW-1185">Reference proteome</keyword>
<feature type="region of interest" description="Disordered" evidence="1">
    <location>
        <begin position="1"/>
        <end position="22"/>
    </location>
</feature>
<gene>
    <name evidence="2" type="ORF">OS493_019878</name>
</gene>
<evidence type="ECO:0000313" key="3">
    <source>
        <dbReference type="Proteomes" id="UP001163046"/>
    </source>
</evidence>
<evidence type="ECO:0000256" key="1">
    <source>
        <dbReference type="SAM" id="MobiDB-lite"/>
    </source>
</evidence>
<feature type="compositionally biased region" description="Low complexity" evidence="1">
    <location>
        <begin position="12"/>
        <end position="21"/>
    </location>
</feature>
<evidence type="ECO:0000313" key="2">
    <source>
        <dbReference type="EMBL" id="KAJ7358973.1"/>
    </source>
</evidence>